<proteinExistence type="predicted"/>
<evidence type="ECO:0000256" key="1">
    <source>
        <dbReference type="SAM" id="MobiDB-lite"/>
    </source>
</evidence>
<dbReference type="Proteomes" id="UP001189429">
    <property type="component" value="Unassembled WGS sequence"/>
</dbReference>
<reference evidence="2" key="1">
    <citation type="submission" date="2023-10" db="EMBL/GenBank/DDBJ databases">
        <authorList>
            <person name="Chen Y."/>
            <person name="Shah S."/>
            <person name="Dougan E. K."/>
            <person name="Thang M."/>
            <person name="Chan C."/>
        </authorList>
    </citation>
    <scope>NUCLEOTIDE SEQUENCE [LARGE SCALE GENOMIC DNA]</scope>
</reference>
<evidence type="ECO:0000313" key="2">
    <source>
        <dbReference type="EMBL" id="CAK0844470.1"/>
    </source>
</evidence>
<protein>
    <submittedName>
        <fullName evidence="2">Uncharacterized protein</fullName>
    </submittedName>
</protein>
<sequence>MSSFVGSREISWQDYRIAGTVSPCSTLCSWQPGSFLLRSWRPTPSAVREERAVAAGSGAAERDLGGGIGAQRHQDTTGRCVSLARRRWKQQFTWHCGDNWQEETLDMERWADSRAAWLTGRQRWQKE</sequence>
<dbReference type="EMBL" id="CAUYUJ010014667">
    <property type="protein sequence ID" value="CAK0844470.1"/>
    <property type="molecule type" value="Genomic_DNA"/>
</dbReference>
<accession>A0ABN9TG62</accession>
<keyword evidence="3" id="KW-1185">Reference proteome</keyword>
<evidence type="ECO:0000313" key="3">
    <source>
        <dbReference type="Proteomes" id="UP001189429"/>
    </source>
</evidence>
<comment type="caution">
    <text evidence="2">The sequence shown here is derived from an EMBL/GenBank/DDBJ whole genome shotgun (WGS) entry which is preliminary data.</text>
</comment>
<name>A0ABN9TG62_9DINO</name>
<feature type="region of interest" description="Disordered" evidence="1">
    <location>
        <begin position="53"/>
        <end position="74"/>
    </location>
</feature>
<gene>
    <name evidence="2" type="ORF">PCOR1329_LOCUS38552</name>
</gene>
<organism evidence="2 3">
    <name type="scientific">Prorocentrum cordatum</name>
    <dbReference type="NCBI Taxonomy" id="2364126"/>
    <lineage>
        <taxon>Eukaryota</taxon>
        <taxon>Sar</taxon>
        <taxon>Alveolata</taxon>
        <taxon>Dinophyceae</taxon>
        <taxon>Prorocentrales</taxon>
        <taxon>Prorocentraceae</taxon>
        <taxon>Prorocentrum</taxon>
    </lineage>
</organism>